<protein>
    <submittedName>
        <fullName evidence="2">Uncharacterized protein</fullName>
    </submittedName>
</protein>
<evidence type="ECO:0000256" key="1">
    <source>
        <dbReference type="SAM" id="MobiDB-lite"/>
    </source>
</evidence>
<dbReference type="Proteomes" id="UP001150538">
    <property type="component" value="Unassembled WGS sequence"/>
</dbReference>
<feature type="compositionally biased region" description="Polar residues" evidence="1">
    <location>
        <begin position="105"/>
        <end position="119"/>
    </location>
</feature>
<evidence type="ECO:0000313" key="3">
    <source>
        <dbReference type="Proteomes" id="UP001150538"/>
    </source>
</evidence>
<feature type="compositionally biased region" description="Basic residues" evidence="1">
    <location>
        <begin position="199"/>
        <end position="217"/>
    </location>
</feature>
<sequence length="217" mass="25022">MSTLASTKLSQQSTTKTPTVGSYSSIDEVIASMSLDQDMTERTRRFLADIKTNWYVEWCILEEKLINEEALARKQWKMARRYKGTYTIGFWREHVQYVTNMGFRSKSSPDPQPGESSGNRDVASKDKKTISKNTMSSKEGTIKADKMSKHGYSKHPKGDKTLSGILEDHQTKGYNFPEQKTDYYATPDNYIQMTQEKHGARHKSYHDKQHDKHHKNS</sequence>
<comment type="caution">
    <text evidence="2">The sequence shown here is derived from an EMBL/GenBank/DDBJ whole genome shotgun (WGS) entry which is preliminary data.</text>
</comment>
<name>A0A9W7ZVX2_9FUNG</name>
<accession>A0A9W7ZVX2</accession>
<dbReference type="AlphaFoldDB" id="A0A9W7ZVX2"/>
<feature type="region of interest" description="Disordered" evidence="1">
    <location>
        <begin position="194"/>
        <end position="217"/>
    </location>
</feature>
<evidence type="ECO:0000313" key="2">
    <source>
        <dbReference type="EMBL" id="KAJ1915000.1"/>
    </source>
</evidence>
<proteinExistence type="predicted"/>
<dbReference type="OrthoDB" id="10603760at2759"/>
<reference evidence="2" key="1">
    <citation type="submission" date="2022-07" db="EMBL/GenBank/DDBJ databases">
        <title>Phylogenomic reconstructions and comparative analyses of Kickxellomycotina fungi.</title>
        <authorList>
            <person name="Reynolds N.K."/>
            <person name="Stajich J.E."/>
            <person name="Barry K."/>
            <person name="Grigoriev I.V."/>
            <person name="Crous P."/>
            <person name="Smith M.E."/>
        </authorList>
    </citation>
    <scope>NUCLEOTIDE SEQUENCE</scope>
    <source>
        <strain evidence="2">NBRC 100468</strain>
    </source>
</reference>
<feature type="region of interest" description="Disordered" evidence="1">
    <location>
        <begin position="102"/>
        <end position="163"/>
    </location>
</feature>
<dbReference type="EMBL" id="JANBPU010000168">
    <property type="protein sequence ID" value="KAJ1915000.1"/>
    <property type="molecule type" value="Genomic_DNA"/>
</dbReference>
<gene>
    <name evidence="2" type="ORF">H4219_004544</name>
</gene>
<organism evidence="2 3">
    <name type="scientific">Mycoemilia scoparia</name>
    <dbReference type="NCBI Taxonomy" id="417184"/>
    <lineage>
        <taxon>Eukaryota</taxon>
        <taxon>Fungi</taxon>
        <taxon>Fungi incertae sedis</taxon>
        <taxon>Zoopagomycota</taxon>
        <taxon>Kickxellomycotina</taxon>
        <taxon>Kickxellomycetes</taxon>
        <taxon>Kickxellales</taxon>
        <taxon>Kickxellaceae</taxon>
        <taxon>Mycoemilia</taxon>
    </lineage>
</organism>
<keyword evidence="3" id="KW-1185">Reference proteome</keyword>